<dbReference type="AlphaFoldDB" id="A0A858Q9V6"/>
<proteinExistence type="inferred from homology"/>
<dbReference type="InterPro" id="IPR051159">
    <property type="entry name" value="Hexapeptide_acetyltransf"/>
</dbReference>
<sequence>MGGTYEEGTAAPERSVKRIFGKLCQLVARKMPLIPGKVRVLLQRVNGVHFVDWHSVFLGEDVFFDDIYPENIFVGRNVRITAGVRILTHYFDTRFQPTPERPFRFYQGKVHIGDNVFIGVNTVIVKPVKIGEGSVIGANSVVTRDIPANAIAVGSPARVVGMRPPMKKIVEIQG</sequence>
<dbReference type="PANTHER" id="PTHR23416:SF23">
    <property type="entry name" value="ACETYLTRANSFERASE C18B11.09C-RELATED"/>
    <property type="match status" value="1"/>
</dbReference>
<evidence type="ECO:0000256" key="3">
    <source>
        <dbReference type="ARBA" id="ARBA00022737"/>
    </source>
</evidence>
<dbReference type="Gene3D" id="2.160.10.10">
    <property type="entry name" value="Hexapeptide repeat proteins"/>
    <property type="match status" value="1"/>
</dbReference>
<evidence type="ECO:0000256" key="1">
    <source>
        <dbReference type="ARBA" id="ARBA00007274"/>
    </source>
</evidence>
<dbReference type="Proteomes" id="UP000503004">
    <property type="component" value="Chromosome"/>
</dbReference>
<dbReference type="PANTHER" id="PTHR23416">
    <property type="entry name" value="SIALIC ACID SYNTHASE-RELATED"/>
    <property type="match status" value="1"/>
</dbReference>
<dbReference type="KEGG" id="metu:GNH96_12170"/>
<gene>
    <name evidence="5" type="ORF">GNH96_12170</name>
</gene>
<reference evidence="6" key="1">
    <citation type="submission" date="2019-12" db="EMBL/GenBank/DDBJ databases">
        <authorList>
            <person name="Awala S.I."/>
            <person name="Rhee S.K."/>
        </authorList>
    </citation>
    <scope>NUCLEOTIDE SEQUENCE [LARGE SCALE GENOMIC DNA]</scope>
    <source>
        <strain evidence="6">IM1</strain>
    </source>
</reference>
<evidence type="ECO:0000313" key="5">
    <source>
        <dbReference type="EMBL" id="QJD30657.1"/>
    </source>
</evidence>
<name>A0A858Q9V6_9GAMM</name>
<keyword evidence="6" id="KW-1185">Reference proteome</keyword>
<dbReference type="InterPro" id="IPR011004">
    <property type="entry name" value="Trimer_LpxA-like_sf"/>
</dbReference>
<organism evidence="5 6">
    <name type="scientific">Methylococcus geothermalis</name>
    <dbReference type="NCBI Taxonomy" id="2681310"/>
    <lineage>
        <taxon>Bacteria</taxon>
        <taxon>Pseudomonadati</taxon>
        <taxon>Pseudomonadota</taxon>
        <taxon>Gammaproteobacteria</taxon>
        <taxon>Methylococcales</taxon>
        <taxon>Methylococcaceae</taxon>
        <taxon>Methylococcus</taxon>
    </lineage>
</organism>
<accession>A0A858Q9V6</accession>
<keyword evidence="2 5" id="KW-0808">Transferase</keyword>
<dbReference type="RefSeq" id="WP_169603933.1">
    <property type="nucleotide sequence ID" value="NZ_CP046565.1"/>
</dbReference>
<dbReference type="PROSITE" id="PS00101">
    <property type="entry name" value="HEXAPEP_TRANSFERASES"/>
    <property type="match status" value="1"/>
</dbReference>
<protein>
    <submittedName>
        <fullName evidence="5">Acyltransferase</fullName>
    </submittedName>
</protein>
<dbReference type="SUPFAM" id="SSF51161">
    <property type="entry name" value="Trimeric LpxA-like enzymes"/>
    <property type="match status" value="1"/>
</dbReference>
<dbReference type="InterPro" id="IPR001451">
    <property type="entry name" value="Hexapep"/>
</dbReference>
<evidence type="ECO:0000313" key="6">
    <source>
        <dbReference type="Proteomes" id="UP000503004"/>
    </source>
</evidence>
<evidence type="ECO:0000256" key="2">
    <source>
        <dbReference type="ARBA" id="ARBA00022679"/>
    </source>
</evidence>
<keyword evidence="3" id="KW-0677">Repeat</keyword>
<comment type="similarity">
    <text evidence="1">Belongs to the transferase hexapeptide repeat family.</text>
</comment>
<dbReference type="EMBL" id="CP046565">
    <property type="protein sequence ID" value="QJD30657.1"/>
    <property type="molecule type" value="Genomic_DNA"/>
</dbReference>
<keyword evidence="4 5" id="KW-0012">Acyltransferase</keyword>
<dbReference type="InterPro" id="IPR018357">
    <property type="entry name" value="Hexapep_transf_CS"/>
</dbReference>
<evidence type="ECO:0000256" key="4">
    <source>
        <dbReference type="ARBA" id="ARBA00023315"/>
    </source>
</evidence>
<dbReference type="GO" id="GO:0008374">
    <property type="term" value="F:O-acyltransferase activity"/>
    <property type="evidence" value="ECO:0007669"/>
    <property type="project" value="TreeGrafter"/>
</dbReference>
<dbReference type="CDD" id="cd04647">
    <property type="entry name" value="LbH_MAT_like"/>
    <property type="match status" value="1"/>
</dbReference>
<dbReference type="Pfam" id="PF00132">
    <property type="entry name" value="Hexapep"/>
    <property type="match status" value="1"/>
</dbReference>
<dbReference type="GO" id="GO:0005829">
    <property type="term" value="C:cytosol"/>
    <property type="evidence" value="ECO:0007669"/>
    <property type="project" value="TreeGrafter"/>
</dbReference>